<evidence type="ECO:0000256" key="6">
    <source>
        <dbReference type="ARBA" id="ARBA00022723"/>
    </source>
</evidence>
<comment type="caution">
    <text evidence="13">The sequence shown here is derived from an EMBL/GenBank/DDBJ whole genome shotgun (WGS) entry which is preliminary data.</text>
</comment>
<dbReference type="InterPro" id="IPR011765">
    <property type="entry name" value="Pept_M16_N"/>
</dbReference>
<dbReference type="GO" id="GO:0046872">
    <property type="term" value="F:metal ion binding"/>
    <property type="evidence" value="ECO:0007669"/>
    <property type="project" value="UniProtKB-KW"/>
</dbReference>
<name>A0A8S0T9T0_OLEEU</name>
<dbReference type="PANTHER" id="PTHR43016:SF13">
    <property type="entry name" value="PRESEQUENCE PROTEASE, MITOCHONDRIAL"/>
    <property type="match status" value="1"/>
</dbReference>
<reference evidence="13 14" key="1">
    <citation type="submission" date="2019-12" db="EMBL/GenBank/DDBJ databases">
        <authorList>
            <person name="Alioto T."/>
            <person name="Alioto T."/>
            <person name="Gomez Garrido J."/>
        </authorList>
    </citation>
    <scope>NUCLEOTIDE SEQUENCE [LARGE SCALE GENOMIC DNA]</scope>
</reference>
<dbReference type="Gene3D" id="3.40.50.1820">
    <property type="entry name" value="alpha/beta hydrolase"/>
    <property type="match status" value="1"/>
</dbReference>
<proteinExistence type="inferred from homology"/>
<feature type="chain" id="PRO_5035816358" evidence="11">
    <location>
        <begin position="27"/>
        <end position="1400"/>
    </location>
</feature>
<comment type="similarity">
    <text evidence="3">Belongs to the peptidase M16 family. PreP subfamily.</text>
</comment>
<dbReference type="Gene3D" id="3.30.830.10">
    <property type="entry name" value="Metalloenzyme, LuxS/M16 peptidase-like"/>
    <property type="match status" value="4"/>
</dbReference>
<dbReference type="SUPFAM" id="SSF63411">
    <property type="entry name" value="LuxS/MPP-like metallohydrolase"/>
    <property type="match status" value="4"/>
</dbReference>
<dbReference type="SUPFAM" id="SSF53474">
    <property type="entry name" value="alpha/beta-Hydrolases"/>
    <property type="match status" value="1"/>
</dbReference>
<evidence type="ECO:0000256" key="4">
    <source>
        <dbReference type="ARBA" id="ARBA00010515"/>
    </source>
</evidence>
<evidence type="ECO:0000256" key="2">
    <source>
        <dbReference type="ARBA" id="ARBA00004173"/>
    </source>
</evidence>
<accession>A0A8S0T9T0</accession>
<evidence type="ECO:0000256" key="3">
    <source>
        <dbReference type="ARBA" id="ARBA00007575"/>
    </source>
</evidence>
<feature type="domain" description="Peptidase M16C associated" evidence="12">
    <location>
        <begin position="886"/>
        <end position="1135"/>
    </location>
</feature>
<dbReference type="InterPro" id="IPR013578">
    <property type="entry name" value="Peptidase_M16C_assoc"/>
</dbReference>
<dbReference type="Pfam" id="PF00675">
    <property type="entry name" value="Peptidase_M16"/>
    <property type="match status" value="1"/>
</dbReference>
<dbReference type="SMART" id="SM01264">
    <property type="entry name" value="M16C_associated"/>
    <property type="match status" value="1"/>
</dbReference>
<evidence type="ECO:0000256" key="1">
    <source>
        <dbReference type="ARBA" id="ARBA00001947"/>
    </source>
</evidence>
<dbReference type="Pfam" id="PF05193">
    <property type="entry name" value="Peptidase_M16_C"/>
    <property type="match status" value="1"/>
</dbReference>
<dbReference type="OrthoDB" id="10250783at2759"/>
<dbReference type="FunFam" id="3.30.830.10:FF:000029">
    <property type="entry name" value="Presequence protease 1"/>
    <property type="match status" value="1"/>
</dbReference>
<dbReference type="GO" id="GO:0004222">
    <property type="term" value="F:metalloendopeptidase activity"/>
    <property type="evidence" value="ECO:0007669"/>
    <property type="project" value="TreeGrafter"/>
</dbReference>
<comment type="similarity">
    <text evidence="4">Belongs to the 'GDXG' lipolytic enzyme family.</text>
</comment>
<dbReference type="InterPro" id="IPR029058">
    <property type="entry name" value="AB_hydrolase_fold"/>
</dbReference>
<evidence type="ECO:0000256" key="11">
    <source>
        <dbReference type="SAM" id="SignalP"/>
    </source>
</evidence>
<keyword evidence="10" id="KW-0496">Mitochondrion</keyword>
<keyword evidence="5 13" id="KW-0645">Protease</keyword>
<dbReference type="InterPro" id="IPR011249">
    <property type="entry name" value="Metalloenz_LuxS/M16"/>
</dbReference>
<evidence type="ECO:0000256" key="10">
    <source>
        <dbReference type="ARBA" id="ARBA00023128"/>
    </source>
</evidence>
<evidence type="ECO:0000256" key="8">
    <source>
        <dbReference type="ARBA" id="ARBA00022833"/>
    </source>
</evidence>
<dbReference type="FunFam" id="3.30.830.10:FF:000034">
    <property type="entry name" value="presequence protease 1, chloroplastic/mitochondrial"/>
    <property type="match status" value="1"/>
</dbReference>
<evidence type="ECO:0000313" key="14">
    <source>
        <dbReference type="Proteomes" id="UP000594638"/>
    </source>
</evidence>
<sequence>MSRKRSCSMQILIAVFIFCSLSIGFAANSTDILYEIYPFIRVYKNGTIHRFIGTQRVPASFDPTTCVKSKDIRISPKFSIPARVYLPKNTAHKLPLLVYFHGGGFFTESAFSPTYHKHLNSLVAKANVIAVSVEYRLAPEYPLPIACEDSWLALNWVVSHFKGNRHEVWLNNYADFDRVYLGGDSVGANIVHNMVMRIGLESPEYPMKLSGIFLNCPFFTGKNPIGNENGNTYGRSAVANIWLHAYPNSTGLDDPLVNPGMDSKLSKLGCKRVLIFVAGKDFLRDRGLFYKEALSKSGWSGNANVVDNKGEDHVFNLPPMERAVLLRSISSSSSPSSPLASAGIFSRSVRRLCRLASTTPKRHRLIPNVHSRSLLRNHFRFISTSARPSLQLKRHFCLSVQATATSSIQSAPEVLVADNDLAEKLGFQKVSEEFVEECKSRAVLYKHKKTGAEVMSVSNDDENKVFGIVFRTPPKDSTGIPHILEHSVLCGSRKYPLKEPFVELLKGSLHTFLNAFTYPDRTCYPVASTNTKDFYNLVDVYLDAVFFPRCVEDVKTFQQEGWHYELNDPSEDITYKGVVFNEMKGVYSQPDSILGRASQQALFPDNTYGVDSGGDPQVIPKLSFQEFKEFHSKYYHPSNARIWFYGDDDPNERLRILSEYLNKFEANSAPEESRIESQKLFKEPVRILEKYPAADGGDLKKKHMICLNWLLSETPLDLETELALGFLDHLMLGTPASPLRKILLESGLGDAIVGGGVEDELLQPQFSIGLKGVSEDDIQKVEELIMNTLKKLADEGFDSDAVEASMNTIEFSLRENNTGSFPRGLALMLRSMGKWIYDKDPFEPLKYQKPLKDLKARIAKEGSKAVFAPLIEKFILSNPHRVTVEMQPDPGKASHDEATEKEILDGIKASMTQEDLAELARATHELRLKQETPDPPEALKCVPSLSLQDIPKKPIHVPTEVGNINGVKVLQHDLFTNDVLYAEVVFNMSSLKQELLPLVPLFCQSLLEMGTKDLEFVQLNQLIGRKTGGISVYPFTSSIRGKEEPSSHIIVRGKAMSERAEDLFNLVNKVLQDVQLTDQKRFKQFVSQSKARMENRLRGSGHGIAAARMDAKLNVAGWVSEKMGGVSYLEFLQNLEERVDKNWPEISSSLEEIRKSLISKNGCLINLTADGKNLVKSEKLVSKFLDMLPNSSPVGSAAWSARLPPTNEAIVVPTQVNYVGKAANLFQTGYQLKGSAYVISKYISNTWLWDRVRVSGGAYGGFCDFDTHSGVFSYLSYRDPNLLKTLDVYDTTSDFLRELEMDDDALTKAIIGTIGDVDAYQLPDAKGYSSLLRYLLGVTEEERQRRREEILSTRLADFKEFAEVIAAVKDMGVVVAVASPDDVDSANKLRPDFFQVNKVL</sequence>
<dbReference type="GO" id="GO:0009507">
    <property type="term" value="C:chloroplast"/>
    <property type="evidence" value="ECO:0007669"/>
    <property type="project" value="TreeGrafter"/>
</dbReference>
<comment type="cofactor">
    <cofactor evidence="1">
        <name>Zn(2+)</name>
        <dbReference type="ChEBI" id="CHEBI:29105"/>
    </cofactor>
</comment>
<dbReference type="Pfam" id="PF08367">
    <property type="entry name" value="M16C_assoc"/>
    <property type="match status" value="1"/>
</dbReference>
<feature type="signal peptide" evidence="11">
    <location>
        <begin position="1"/>
        <end position="26"/>
    </location>
</feature>
<dbReference type="PANTHER" id="PTHR43016">
    <property type="entry name" value="PRESEQUENCE PROTEASE"/>
    <property type="match status" value="1"/>
</dbReference>
<evidence type="ECO:0000256" key="9">
    <source>
        <dbReference type="ARBA" id="ARBA00023049"/>
    </source>
</evidence>
<evidence type="ECO:0000313" key="13">
    <source>
        <dbReference type="EMBL" id="CAA3001812.1"/>
    </source>
</evidence>
<keyword evidence="8" id="KW-0862">Zinc</keyword>
<dbReference type="InterPro" id="IPR007863">
    <property type="entry name" value="Peptidase_M16_C"/>
</dbReference>
<dbReference type="Proteomes" id="UP000594638">
    <property type="component" value="Unassembled WGS sequence"/>
</dbReference>
<keyword evidence="11" id="KW-0732">Signal</keyword>
<dbReference type="Gramene" id="OE9A042741T4">
    <property type="protein sequence ID" value="OE9A042741C4"/>
    <property type="gene ID" value="OE9A042741"/>
</dbReference>
<organism evidence="13 14">
    <name type="scientific">Olea europaea subsp. europaea</name>
    <dbReference type="NCBI Taxonomy" id="158383"/>
    <lineage>
        <taxon>Eukaryota</taxon>
        <taxon>Viridiplantae</taxon>
        <taxon>Streptophyta</taxon>
        <taxon>Embryophyta</taxon>
        <taxon>Tracheophyta</taxon>
        <taxon>Spermatophyta</taxon>
        <taxon>Magnoliopsida</taxon>
        <taxon>eudicotyledons</taxon>
        <taxon>Gunneridae</taxon>
        <taxon>Pentapetalae</taxon>
        <taxon>asterids</taxon>
        <taxon>lamiids</taxon>
        <taxon>Lamiales</taxon>
        <taxon>Oleaceae</taxon>
        <taxon>Oleeae</taxon>
        <taxon>Olea</taxon>
    </lineage>
</organism>
<keyword evidence="6" id="KW-0479">Metal-binding</keyword>
<dbReference type="Pfam" id="PF22516">
    <property type="entry name" value="PreP_C"/>
    <property type="match status" value="1"/>
</dbReference>
<dbReference type="GO" id="GO:0016485">
    <property type="term" value="P:protein processing"/>
    <property type="evidence" value="ECO:0007669"/>
    <property type="project" value="TreeGrafter"/>
</dbReference>
<dbReference type="FunFam" id="3.30.830.10:FF:000009">
    <property type="entry name" value="Presequence protease, mitochondrial"/>
    <property type="match status" value="1"/>
</dbReference>
<protein>
    <submittedName>
        <fullName evidence="13">Presequence protease 1, chloroplastic mitochondrial-like</fullName>
    </submittedName>
</protein>
<keyword evidence="14" id="KW-1185">Reference proteome</keyword>
<gene>
    <name evidence="13" type="ORF">OLEA9_A042741</name>
</gene>
<dbReference type="Pfam" id="PF07859">
    <property type="entry name" value="Abhydrolase_3"/>
    <property type="match status" value="1"/>
</dbReference>
<dbReference type="EMBL" id="CACTIH010005784">
    <property type="protein sequence ID" value="CAA3001812.1"/>
    <property type="molecule type" value="Genomic_DNA"/>
</dbReference>
<evidence type="ECO:0000256" key="5">
    <source>
        <dbReference type="ARBA" id="ARBA00022670"/>
    </source>
</evidence>
<dbReference type="InterPro" id="IPR013094">
    <property type="entry name" value="AB_hydrolase_3"/>
</dbReference>
<evidence type="ECO:0000256" key="7">
    <source>
        <dbReference type="ARBA" id="ARBA00022801"/>
    </source>
</evidence>
<comment type="subcellular location">
    <subcellularLocation>
        <location evidence="2">Mitochondrion</location>
    </subcellularLocation>
</comment>
<keyword evidence="7" id="KW-0378">Hydrolase</keyword>
<keyword evidence="9" id="KW-0482">Metalloprotease</keyword>
<dbReference type="GO" id="GO:0005739">
    <property type="term" value="C:mitochondrion"/>
    <property type="evidence" value="ECO:0007669"/>
    <property type="project" value="UniProtKB-SubCell"/>
</dbReference>
<dbReference type="InterPro" id="IPR055130">
    <property type="entry name" value="PreP_C"/>
</dbReference>
<evidence type="ECO:0000259" key="12">
    <source>
        <dbReference type="SMART" id="SM01264"/>
    </source>
</evidence>